<feature type="non-terminal residue" evidence="2">
    <location>
        <position position="99"/>
    </location>
</feature>
<feature type="compositionally biased region" description="Polar residues" evidence="1">
    <location>
        <begin position="1"/>
        <end position="10"/>
    </location>
</feature>
<feature type="region of interest" description="Disordered" evidence="1">
    <location>
        <begin position="1"/>
        <end position="80"/>
    </location>
</feature>
<protein>
    <submittedName>
        <fullName evidence="2">Uncharacterized protein</fullName>
    </submittedName>
</protein>
<gene>
    <name evidence="2" type="ORF">APAL1065_LOCUS8504</name>
</gene>
<dbReference type="EMBL" id="HBHT01012692">
    <property type="protein sequence ID" value="CAD9957937.1"/>
    <property type="molecule type" value="Transcribed_RNA"/>
</dbReference>
<accession>A0A7S2Y7R3</accession>
<feature type="compositionally biased region" description="Polar residues" evidence="1">
    <location>
        <begin position="17"/>
        <end position="43"/>
    </location>
</feature>
<proteinExistence type="predicted"/>
<evidence type="ECO:0000313" key="2">
    <source>
        <dbReference type="EMBL" id="CAD9957937.1"/>
    </source>
</evidence>
<evidence type="ECO:0000256" key="1">
    <source>
        <dbReference type="SAM" id="MobiDB-lite"/>
    </source>
</evidence>
<feature type="compositionally biased region" description="Low complexity" evidence="1">
    <location>
        <begin position="52"/>
        <end position="71"/>
    </location>
</feature>
<organism evidence="2">
    <name type="scientific">Entomoneis paludosa</name>
    <dbReference type="NCBI Taxonomy" id="265537"/>
    <lineage>
        <taxon>Eukaryota</taxon>
        <taxon>Sar</taxon>
        <taxon>Stramenopiles</taxon>
        <taxon>Ochrophyta</taxon>
        <taxon>Bacillariophyta</taxon>
        <taxon>Bacillariophyceae</taxon>
        <taxon>Bacillariophycidae</taxon>
        <taxon>Entomoneidaceae</taxon>
        <taxon>Entomoneis</taxon>
    </lineage>
</organism>
<sequence>MSDMMSYSSKSTRKAGNRNSNNDGGASFATNGNGTAESPYETTHSTEEELYQDQQPDPTDKPSSSTTQQQQGQDEAQRRKYSLTELIAYLNQENADSAA</sequence>
<dbReference type="AlphaFoldDB" id="A0A7S2Y7R3"/>
<name>A0A7S2Y7R3_9STRA</name>
<reference evidence="2" key="1">
    <citation type="submission" date="2021-01" db="EMBL/GenBank/DDBJ databases">
        <authorList>
            <person name="Corre E."/>
            <person name="Pelletier E."/>
            <person name="Niang G."/>
            <person name="Scheremetjew M."/>
            <person name="Finn R."/>
            <person name="Kale V."/>
            <person name="Holt S."/>
            <person name="Cochrane G."/>
            <person name="Meng A."/>
            <person name="Brown T."/>
            <person name="Cohen L."/>
        </authorList>
    </citation>
    <scope>NUCLEOTIDE SEQUENCE</scope>
    <source>
        <strain evidence="2">CCMP125</strain>
    </source>
</reference>